<evidence type="ECO:0000259" key="6">
    <source>
        <dbReference type="PROSITE" id="PS50110"/>
    </source>
</evidence>
<dbReference type="Gene3D" id="3.30.565.10">
    <property type="entry name" value="Histidine kinase-like ATPase, C-terminal domain"/>
    <property type="match status" value="1"/>
</dbReference>
<sequence>MPETLDDSLEPVLAKAISGMAQGLAIWHGSLRFRTRNRAFPVAEAAELGIDHPVDYVELALSDSGVGIPDDALEHVFEPFFTTKDIGKGSGVGLSRVYGFVQQSKGTISIASRREAGTTVCIRLPRSEKDSMIERTPASTAEQGENEMILVVEDEPDVRATTVALLRILGYRSIEAESGAQAIEVLSGRQDVDILISDIGLPGGMDGRELAEAARKLRPTLPILLISGHAAAHYEDGATLPARMQLLEKPFRKNQLGDAIRSLIDSKD</sequence>
<evidence type="ECO:0000313" key="7">
    <source>
        <dbReference type="EMBL" id="SLN73041.1"/>
    </source>
</evidence>
<reference evidence="7 8" key="1">
    <citation type="submission" date="2017-03" db="EMBL/GenBank/DDBJ databases">
        <authorList>
            <person name="Afonso C.L."/>
            <person name="Miller P.J."/>
            <person name="Scott M.A."/>
            <person name="Spackman E."/>
            <person name="Goraichik I."/>
            <person name="Dimitrov K.M."/>
            <person name="Suarez D.L."/>
            <person name="Swayne D.E."/>
        </authorList>
    </citation>
    <scope>NUCLEOTIDE SEQUENCE [LARGE SCALE GENOMIC DNA]</scope>
    <source>
        <strain evidence="7 8">CECT 7691</strain>
    </source>
</reference>
<dbReference type="PRINTS" id="PR00344">
    <property type="entry name" value="BCTRLSENSOR"/>
</dbReference>
<dbReference type="EC" id="2.7.13.3" evidence="2"/>
<keyword evidence="8" id="KW-1185">Reference proteome</keyword>
<name>A0A1Y5TUF7_9PROT</name>
<dbReference type="InterPro" id="IPR005467">
    <property type="entry name" value="His_kinase_dom"/>
</dbReference>
<dbReference type="PANTHER" id="PTHR43547">
    <property type="entry name" value="TWO-COMPONENT HISTIDINE KINASE"/>
    <property type="match status" value="1"/>
</dbReference>
<dbReference type="InterPro" id="IPR001789">
    <property type="entry name" value="Sig_transdc_resp-reg_receiver"/>
</dbReference>
<dbReference type="AlphaFoldDB" id="A0A1Y5TUF7"/>
<dbReference type="Proteomes" id="UP000193200">
    <property type="component" value="Unassembled WGS sequence"/>
</dbReference>
<keyword evidence="3 4" id="KW-0597">Phosphoprotein</keyword>
<dbReference type="Pfam" id="PF02518">
    <property type="entry name" value="HATPase_c"/>
    <property type="match status" value="1"/>
</dbReference>
<dbReference type="Gene3D" id="3.40.50.2300">
    <property type="match status" value="1"/>
</dbReference>
<dbReference type="PROSITE" id="PS50109">
    <property type="entry name" value="HIS_KIN"/>
    <property type="match status" value="1"/>
</dbReference>
<evidence type="ECO:0000256" key="2">
    <source>
        <dbReference type="ARBA" id="ARBA00012438"/>
    </source>
</evidence>
<dbReference type="GO" id="GO:0000155">
    <property type="term" value="F:phosphorelay sensor kinase activity"/>
    <property type="evidence" value="ECO:0007669"/>
    <property type="project" value="TreeGrafter"/>
</dbReference>
<dbReference type="InParanoid" id="A0A1Y5TUF7"/>
<feature type="domain" description="Response regulatory" evidence="6">
    <location>
        <begin position="148"/>
        <end position="264"/>
    </location>
</feature>
<feature type="modified residue" description="4-aspartylphosphate" evidence="4">
    <location>
        <position position="198"/>
    </location>
</feature>
<comment type="catalytic activity">
    <reaction evidence="1">
        <text>ATP + protein L-histidine = ADP + protein N-phospho-L-histidine.</text>
        <dbReference type="EC" id="2.7.13.3"/>
    </reaction>
</comment>
<dbReference type="InterPro" id="IPR003594">
    <property type="entry name" value="HATPase_dom"/>
</dbReference>
<dbReference type="PANTHER" id="PTHR43547:SF2">
    <property type="entry name" value="HYBRID SIGNAL TRANSDUCTION HISTIDINE KINASE C"/>
    <property type="match status" value="1"/>
</dbReference>
<dbReference type="PROSITE" id="PS50110">
    <property type="entry name" value="RESPONSE_REGULATORY"/>
    <property type="match status" value="1"/>
</dbReference>
<proteinExistence type="predicted"/>
<dbReference type="EMBL" id="FWFR01000003">
    <property type="protein sequence ID" value="SLN73041.1"/>
    <property type="molecule type" value="Genomic_DNA"/>
</dbReference>
<feature type="domain" description="Histidine kinase" evidence="5">
    <location>
        <begin position="1"/>
        <end position="128"/>
    </location>
</feature>
<dbReference type="SMART" id="SM00387">
    <property type="entry name" value="HATPase_c"/>
    <property type="match status" value="1"/>
</dbReference>
<evidence type="ECO:0000259" key="5">
    <source>
        <dbReference type="PROSITE" id="PS50109"/>
    </source>
</evidence>
<evidence type="ECO:0000256" key="1">
    <source>
        <dbReference type="ARBA" id="ARBA00000085"/>
    </source>
</evidence>
<evidence type="ECO:0000256" key="3">
    <source>
        <dbReference type="ARBA" id="ARBA00022553"/>
    </source>
</evidence>
<accession>A0A1Y5TUF7</accession>
<dbReference type="SMART" id="SM00448">
    <property type="entry name" value="REC"/>
    <property type="match status" value="1"/>
</dbReference>
<dbReference type="Pfam" id="PF00072">
    <property type="entry name" value="Response_reg"/>
    <property type="match status" value="1"/>
</dbReference>
<gene>
    <name evidence="7" type="ORF">OCH7691_03550</name>
</gene>
<organism evidence="7 8">
    <name type="scientific">Oceanibacterium hippocampi</name>
    <dbReference type="NCBI Taxonomy" id="745714"/>
    <lineage>
        <taxon>Bacteria</taxon>
        <taxon>Pseudomonadati</taxon>
        <taxon>Pseudomonadota</taxon>
        <taxon>Alphaproteobacteria</taxon>
        <taxon>Sneathiellales</taxon>
        <taxon>Sneathiellaceae</taxon>
        <taxon>Oceanibacterium</taxon>
    </lineage>
</organism>
<evidence type="ECO:0000313" key="8">
    <source>
        <dbReference type="Proteomes" id="UP000193200"/>
    </source>
</evidence>
<dbReference type="InterPro" id="IPR004358">
    <property type="entry name" value="Sig_transdc_His_kin-like_C"/>
</dbReference>
<dbReference type="InterPro" id="IPR011006">
    <property type="entry name" value="CheY-like_superfamily"/>
</dbReference>
<dbReference type="SUPFAM" id="SSF52172">
    <property type="entry name" value="CheY-like"/>
    <property type="match status" value="1"/>
</dbReference>
<dbReference type="InterPro" id="IPR036890">
    <property type="entry name" value="HATPase_C_sf"/>
</dbReference>
<dbReference type="OrthoDB" id="9784719at2"/>
<dbReference type="SUPFAM" id="SSF55874">
    <property type="entry name" value="ATPase domain of HSP90 chaperone/DNA topoisomerase II/histidine kinase"/>
    <property type="match status" value="1"/>
</dbReference>
<protein>
    <recommendedName>
        <fullName evidence="2">histidine kinase</fullName>
        <ecNumber evidence="2">2.7.13.3</ecNumber>
    </recommendedName>
</protein>
<evidence type="ECO:0000256" key="4">
    <source>
        <dbReference type="PROSITE-ProRule" id="PRU00169"/>
    </source>
</evidence>